<dbReference type="EMBL" id="RBXO01000001">
    <property type="protein sequence ID" value="RKT52415.1"/>
    <property type="molecule type" value="Genomic_DNA"/>
</dbReference>
<dbReference type="GO" id="GO:0005524">
    <property type="term" value="F:ATP binding"/>
    <property type="evidence" value="ECO:0007669"/>
    <property type="project" value="UniProtKB-KW"/>
</dbReference>
<dbReference type="InterPro" id="IPR005654">
    <property type="entry name" value="ATPase_AFG1-like"/>
</dbReference>
<dbReference type="GO" id="GO:0032153">
    <property type="term" value="C:cell division site"/>
    <property type="evidence" value="ECO:0007669"/>
    <property type="project" value="TreeGrafter"/>
</dbReference>
<dbReference type="AlphaFoldDB" id="A0A495VVM3"/>
<evidence type="ECO:0000256" key="2">
    <source>
        <dbReference type="ARBA" id="ARBA00022840"/>
    </source>
</evidence>
<comment type="caution">
    <text evidence="3">The sequence shown here is derived from an EMBL/GenBank/DDBJ whole genome shotgun (WGS) entry which is preliminary data.</text>
</comment>
<dbReference type="Proteomes" id="UP000282084">
    <property type="component" value="Unassembled WGS sequence"/>
</dbReference>
<evidence type="ECO:0000256" key="1">
    <source>
        <dbReference type="ARBA" id="ARBA00022741"/>
    </source>
</evidence>
<dbReference type="PANTHER" id="PTHR12169">
    <property type="entry name" value="ATPASE N2B"/>
    <property type="match status" value="1"/>
</dbReference>
<evidence type="ECO:0000313" key="4">
    <source>
        <dbReference type="Proteomes" id="UP000282084"/>
    </source>
</evidence>
<keyword evidence="2" id="KW-0067">ATP-binding</keyword>
<dbReference type="InterPro" id="IPR027417">
    <property type="entry name" value="P-loop_NTPase"/>
</dbReference>
<protein>
    <submittedName>
        <fullName evidence="3">Cell division protein ZapE</fullName>
    </submittedName>
</protein>
<dbReference type="SUPFAM" id="SSF52540">
    <property type="entry name" value="P-loop containing nucleoside triphosphate hydrolases"/>
    <property type="match status" value="1"/>
</dbReference>
<dbReference type="GO" id="GO:0005737">
    <property type="term" value="C:cytoplasm"/>
    <property type="evidence" value="ECO:0007669"/>
    <property type="project" value="TreeGrafter"/>
</dbReference>
<dbReference type="RefSeq" id="WP_121001951.1">
    <property type="nucleotide sequence ID" value="NZ_RBXO01000001.1"/>
</dbReference>
<keyword evidence="1" id="KW-0547">Nucleotide-binding</keyword>
<dbReference type="PANTHER" id="PTHR12169:SF6">
    <property type="entry name" value="AFG1-LIKE ATPASE"/>
    <property type="match status" value="1"/>
</dbReference>
<organism evidence="3 4">
    <name type="scientific">Saccharothrix australiensis</name>
    <dbReference type="NCBI Taxonomy" id="2072"/>
    <lineage>
        <taxon>Bacteria</taxon>
        <taxon>Bacillati</taxon>
        <taxon>Actinomycetota</taxon>
        <taxon>Actinomycetes</taxon>
        <taxon>Pseudonocardiales</taxon>
        <taxon>Pseudonocardiaceae</taxon>
        <taxon>Saccharothrix</taxon>
    </lineage>
</organism>
<reference evidence="3 4" key="1">
    <citation type="submission" date="2018-10" db="EMBL/GenBank/DDBJ databases">
        <title>Sequencing the genomes of 1000 actinobacteria strains.</title>
        <authorList>
            <person name="Klenk H.-P."/>
        </authorList>
    </citation>
    <scope>NUCLEOTIDE SEQUENCE [LARGE SCALE GENOMIC DNA]</scope>
    <source>
        <strain evidence="3 4">DSM 43800</strain>
    </source>
</reference>
<dbReference type="GO" id="GO:0051301">
    <property type="term" value="P:cell division"/>
    <property type="evidence" value="ECO:0007669"/>
    <property type="project" value="UniProtKB-KW"/>
</dbReference>
<dbReference type="Pfam" id="PF03969">
    <property type="entry name" value="AFG1_ATPase"/>
    <property type="match status" value="1"/>
</dbReference>
<dbReference type="OrthoDB" id="9774491at2"/>
<keyword evidence="3" id="KW-0132">Cell division</keyword>
<dbReference type="NCBIfam" id="NF040713">
    <property type="entry name" value="ZapE"/>
    <property type="match status" value="1"/>
</dbReference>
<accession>A0A495VVM3</accession>
<keyword evidence="4" id="KW-1185">Reference proteome</keyword>
<dbReference type="GO" id="GO:0016887">
    <property type="term" value="F:ATP hydrolysis activity"/>
    <property type="evidence" value="ECO:0007669"/>
    <property type="project" value="InterPro"/>
</dbReference>
<sequence>MSTDFDRAARRAGFALDPAQRAVADRLAALGRELTRRRPARGVYLWGPVGRGKTWLTTTFFQGLPLESKRRLHFHDFFRRFHAACARHLAEADAVDRAVDELLGGVRFLCFDEFHVHDPGDAMLLSRLLTSLFRRGVVLLTTSNHPPERLLPDPMYHHLFEPAIALLTAELDVVELTGERDYRTVGADVPRSEFERGHYLWPGGEDGLREVGLTPPAPGEAVELAVNGRRLTADAVRDGLVWFDFHRLCATPTSTVDYLVLAESFSHWVISGLPVLGPRSKDAAQRFANVVDVLCDRDVRLTLVADAPLERVLRDAALPLDVDRTVSRLSLLGTPVGR</sequence>
<dbReference type="Gene3D" id="3.40.50.300">
    <property type="entry name" value="P-loop containing nucleotide triphosphate hydrolases"/>
    <property type="match status" value="1"/>
</dbReference>
<gene>
    <name evidence="3" type="ORF">C8E97_0925</name>
</gene>
<keyword evidence="3" id="KW-0131">Cell cycle</keyword>
<name>A0A495VVM3_9PSEU</name>
<proteinExistence type="predicted"/>
<evidence type="ECO:0000313" key="3">
    <source>
        <dbReference type="EMBL" id="RKT52415.1"/>
    </source>
</evidence>